<organism evidence="1 2">
    <name type="scientific">Flavobacterium procerum</name>
    <dbReference type="NCBI Taxonomy" id="1455569"/>
    <lineage>
        <taxon>Bacteria</taxon>
        <taxon>Pseudomonadati</taxon>
        <taxon>Bacteroidota</taxon>
        <taxon>Flavobacteriia</taxon>
        <taxon>Flavobacteriales</taxon>
        <taxon>Flavobacteriaceae</taxon>
        <taxon>Flavobacterium</taxon>
    </lineage>
</organism>
<sequence length="55" mass="6465">MNKYTGEKLNEYYRDSIRTSGEVPGEIVRDKEVICKLILFIGAKVHYFLIQQTKK</sequence>
<evidence type="ECO:0000313" key="2">
    <source>
        <dbReference type="Proteomes" id="UP001589734"/>
    </source>
</evidence>
<reference evidence="1 2" key="1">
    <citation type="submission" date="2024-09" db="EMBL/GenBank/DDBJ databases">
        <authorList>
            <person name="Sun Q."/>
            <person name="Mori K."/>
        </authorList>
    </citation>
    <scope>NUCLEOTIDE SEQUENCE [LARGE SCALE GENOMIC DNA]</scope>
    <source>
        <strain evidence="1 2">CGMCC 1.12926</strain>
    </source>
</reference>
<name>A0ABV6BXR8_9FLAO</name>
<dbReference type="RefSeq" id="WP_379687611.1">
    <property type="nucleotide sequence ID" value="NZ_JBHLYW010000022.1"/>
</dbReference>
<dbReference type="Proteomes" id="UP001589734">
    <property type="component" value="Unassembled WGS sequence"/>
</dbReference>
<gene>
    <name evidence="1" type="ORF">ACFFLS_22385</name>
</gene>
<comment type="caution">
    <text evidence="1">The sequence shown here is derived from an EMBL/GenBank/DDBJ whole genome shotgun (WGS) entry which is preliminary data.</text>
</comment>
<keyword evidence="2" id="KW-1185">Reference proteome</keyword>
<accession>A0ABV6BXR8</accession>
<dbReference type="EMBL" id="JBHLYW010000022">
    <property type="protein sequence ID" value="MFC0079813.1"/>
    <property type="molecule type" value="Genomic_DNA"/>
</dbReference>
<evidence type="ECO:0000313" key="1">
    <source>
        <dbReference type="EMBL" id="MFC0079813.1"/>
    </source>
</evidence>
<protein>
    <submittedName>
        <fullName evidence="1">Uncharacterized protein</fullName>
    </submittedName>
</protein>
<proteinExistence type="predicted"/>